<gene>
    <name evidence="1" type="ORF">TCM_022155</name>
</gene>
<keyword evidence="2" id="KW-1185">Reference proteome</keyword>
<proteinExistence type="predicted"/>
<organism evidence="1 2">
    <name type="scientific">Theobroma cacao</name>
    <name type="common">Cacao</name>
    <name type="synonym">Cocoa</name>
    <dbReference type="NCBI Taxonomy" id="3641"/>
    <lineage>
        <taxon>Eukaryota</taxon>
        <taxon>Viridiplantae</taxon>
        <taxon>Streptophyta</taxon>
        <taxon>Embryophyta</taxon>
        <taxon>Tracheophyta</taxon>
        <taxon>Spermatophyta</taxon>
        <taxon>Magnoliopsida</taxon>
        <taxon>eudicotyledons</taxon>
        <taxon>Gunneridae</taxon>
        <taxon>Pentapetalae</taxon>
        <taxon>rosids</taxon>
        <taxon>malvids</taxon>
        <taxon>Malvales</taxon>
        <taxon>Malvaceae</taxon>
        <taxon>Byttnerioideae</taxon>
        <taxon>Theobroma</taxon>
    </lineage>
</organism>
<dbReference type="HOGENOM" id="CLU_2676082_0_0_1"/>
<name>A0A061ESM3_THECC</name>
<sequence>MIGGGCLKYNVARQEWLSQSAAVVGGTKLNWTVVLKGTLMSRYTNLGTRTVTPRHTISCDSCCPNTALEGMVPSD</sequence>
<accession>A0A061ESM3</accession>
<evidence type="ECO:0000313" key="1">
    <source>
        <dbReference type="EMBL" id="EOY07831.1"/>
    </source>
</evidence>
<dbReference type="AlphaFoldDB" id="A0A061ESM3"/>
<dbReference type="Proteomes" id="UP000026915">
    <property type="component" value="Chromosome 5"/>
</dbReference>
<dbReference type="Gramene" id="EOY07831">
    <property type="protein sequence ID" value="EOY07831"/>
    <property type="gene ID" value="TCM_022155"/>
</dbReference>
<dbReference type="InParanoid" id="A0A061ESM3"/>
<protein>
    <submittedName>
        <fullName evidence="1">Uncharacterized protein</fullName>
    </submittedName>
</protein>
<reference evidence="1 2" key="1">
    <citation type="journal article" date="2013" name="Genome Biol.">
        <title>The genome sequence of the most widely cultivated cacao type and its use to identify candidate genes regulating pod color.</title>
        <authorList>
            <person name="Motamayor J.C."/>
            <person name="Mockaitis K."/>
            <person name="Schmutz J."/>
            <person name="Haiminen N."/>
            <person name="Iii D.L."/>
            <person name="Cornejo O."/>
            <person name="Findley S.D."/>
            <person name="Zheng P."/>
            <person name="Utro F."/>
            <person name="Royaert S."/>
            <person name="Saski C."/>
            <person name="Jenkins J."/>
            <person name="Podicheti R."/>
            <person name="Zhao M."/>
            <person name="Scheffler B.E."/>
            <person name="Stack J.C."/>
            <person name="Feltus F.A."/>
            <person name="Mustiga G.M."/>
            <person name="Amores F."/>
            <person name="Phillips W."/>
            <person name="Marelli J.P."/>
            <person name="May G.D."/>
            <person name="Shapiro H."/>
            <person name="Ma J."/>
            <person name="Bustamante C.D."/>
            <person name="Schnell R.J."/>
            <person name="Main D."/>
            <person name="Gilbert D."/>
            <person name="Parida L."/>
            <person name="Kuhn D.N."/>
        </authorList>
    </citation>
    <scope>NUCLEOTIDE SEQUENCE [LARGE SCALE GENOMIC DNA]</scope>
    <source>
        <strain evidence="2">cv. Matina 1-6</strain>
    </source>
</reference>
<dbReference type="EMBL" id="CM001883">
    <property type="protein sequence ID" value="EOY07831.1"/>
    <property type="molecule type" value="Genomic_DNA"/>
</dbReference>
<evidence type="ECO:0000313" key="2">
    <source>
        <dbReference type="Proteomes" id="UP000026915"/>
    </source>
</evidence>